<dbReference type="InterPro" id="IPR008927">
    <property type="entry name" value="6-PGluconate_DH-like_C_sf"/>
</dbReference>
<evidence type="ECO:0000313" key="3">
    <source>
        <dbReference type="Proteomes" id="UP000230423"/>
    </source>
</evidence>
<protein>
    <recommendedName>
        <fullName evidence="1">Pyrroline-5-carboxylate reductase dimerisation domain-containing protein</fullName>
    </recommendedName>
</protein>
<proteinExistence type="predicted"/>
<sequence>MFAVIEGLADGGVKVGLPRDLALKLAAHTLLGAAKMVLETDEENRKVDRETTSDFSWLLQNPHNTNSGVQLFLIVQQQNWGRKRTRGLRFHAKLLRMGCHIVGISSLLATISNATLYFFGIPRLGLSGTLEKLKKKACLKTNQRIGINNAIKGSATGIR</sequence>
<organism evidence="2 3">
    <name type="scientific">Teladorsagia circumcincta</name>
    <name type="common">Brown stomach worm</name>
    <name type="synonym">Ostertagia circumcincta</name>
    <dbReference type="NCBI Taxonomy" id="45464"/>
    <lineage>
        <taxon>Eukaryota</taxon>
        <taxon>Metazoa</taxon>
        <taxon>Ecdysozoa</taxon>
        <taxon>Nematoda</taxon>
        <taxon>Chromadorea</taxon>
        <taxon>Rhabditida</taxon>
        <taxon>Rhabditina</taxon>
        <taxon>Rhabditomorpha</taxon>
        <taxon>Strongyloidea</taxon>
        <taxon>Trichostrongylidae</taxon>
        <taxon>Teladorsagia</taxon>
    </lineage>
</organism>
<dbReference type="InterPro" id="IPR029036">
    <property type="entry name" value="P5CR_dimer"/>
</dbReference>
<evidence type="ECO:0000313" key="2">
    <source>
        <dbReference type="EMBL" id="PIO67764.1"/>
    </source>
</evidence>
<dbReference type="SUPFAM" id="SSF48179">
    <property type="entry name" value="6-phosphogluconate dehydrogenase C-terminal domain-like"/>
    <property type="match status" value="1"/>
</dbReference>
<accession>A0A2G9UC08</accession>
<dbReference type="Gene3D" id="1.10.3730.10">
    <property type="entry name" value="ProC C-terminal domain-like"/>
    <property type="match status" value="1"/>
</dbReference>
<dbReference type="Proteomes" id="UP000230423">
    <property type="component" value="Unassembled WGS sequence"/>
</dbReference>
<dbReference type="EMBL" id="KZ347420">
    <property type="protein sequence ID" value="PIO67764.1"/>
    <property type="molecule type" value="Genomic_DNA"/>
</dbReference>
<keyword evidence="3" id="KW-1185">Reference proteome</keyword>
<reference evidence="2 3" key="1">
    <citation type="submission" date="2015-09" db="EMBL/GenBank/DDBJ databases">
        <title>Draft genome of the parasitic nematode Teladorsagia circumcincta isolate WARC Sus (inbred).</title>
        <authorList>
            <person name="Mitreva M."/>
        </authorList>
    </citation>
    <scope>NUCLEOTIDE SEQUENCE [LARGE SCALE GENOMIC DNA]</scope>
    <source>
        <strain evidence="2 3">S</strain>
    </source>
</reference>
<feature type="domain" description="Pyrroline-5-carboxylate reductase dimerisation" evidence="1">
    <location>
        <begin position="1"/>
        <end position="53"/>
    </location>
</feature>
<dbReference type="Pfam" id="PF14748">
    <property type="entry name" value="P5CR_dimer"/>
    <property type="match status" value="1"/>
</dbReference>
<gene>
    <name evidence="2" type="ORF">TELCIR_10476</name>
</gene>
<dbReference type="GO" id="GO:0055129">
    <property type="term" value="P:L-proline biosynthetic process"/>
    <property type="evidence" value="ECO:0007669"/>
    <property type="project" value="UniProtKB-UniPathway"/>
</dbReference>
<dbReference type="AlphaFoldDB" id="A0A2G9UC08"/>
<dbReference type="UniPathway" id="UPA00098">
    <property type="reaction ID" value="UER00361"/>
</dbReference>
<name>A0A2G9UC08_TELCI</name>
<dbReference type="OrthoDB" id="10263291at2759"/>
<evidence type="ECO:0000259" key="1">
    <source>
        <dbReference type="Pfam" id="PF14748"/>
    </source>
</evidence>